<dbReference type="AlphaFoldDB" id="A0A2A9NPC3"/>
<dbReference type="PANTHER" id="PTHR21575">
    <property type="entry name" value="PROTEIN HID1"/>
    <property type="match status" value="1"/>
</dbReference>
<feature type="compositionally biased region" description="Basic and acidic residues" evidence="1">
    <location>
        <begin position="732"/>
        <end position="744"/>
    </location>
</feature>
<dbReference type="EMBL" id="KZ301979">
    <property type="protein sequence ID" value="PFH52389.1"/>
    <property type="molecule type" value="Genomic_DNA"/>
</dbReference>
<feature type="region of interest" description="Disordered" evidence="1">
    <location>
        <begin position="654"/>
        <end position="673"/>
    </location>
</feature>
<dbReference type="GO" id="GO:0005797">
    <property type="term" value="C:Golgi medial cisterna"/>
    <property type="evidence" value="ECO:0007669"/>
    <property type="project" value="TreeGrafter"/>
</dbReference>
<proteinExistence type="predicted"/>
<dbReference type="STRING" id="703135.A0A2A9NPC3"/>
<evidence type="ECO:0000313" key="3">
    <source>
        <dbReference type="Proteomes" id="UP000242287"/>
    </source>
</evidence>
<evidence type="ECO:0000256" key="1">
    <source>
        <dbReference type="SAM" id="MobiDB-lite"/>
    </source>
</evidence>
<evidence type="ECO:0008006" key="4">
    <source>
        <dbReference type="Google" id="ProtNLM"/>
    </source>
</evidence>
<dbReference type="GO" id="GO:0016020">
    <property type="term" value="C:membrane"/>
    <property type="evidence" value="ECO:0007669"/>
    <property type="project" value="TreeGrafter"/>
</dbReference>
<dbReference type="GO" id="GO:0000138">
    <property type="term" value="C:Golgi trans cisterna"/>
    <property type="evidence" value="ECO:0007669"/>
    <property type="project" value="TreeGrafter"/>
</dbReference>
<feature type="region of interest" description="Disordered" evidence="1">
    <location>
        <begin position="694"/>
        <end position="750"/>
    </location>
</feature>
<dbReference type="PANTHER" id="PTHR21575:SF12">
    <property type="entry name" value="PROTEIN HID1"/>
    <property type="match status" value="1"/>
</dbReference>
<keyword evidence="3" id="KW-1185">Reference proteome</keyword>
<sequence length="903" mass="101115">MFARLPQKFTAPFGLLGDEAKLAFPTQPGGITKLASVRHISENDSYWEQYFILFDSASDVFSLISSHHIRRALLDAPENIATLIRVVSKRLFNLISDHTFPSSTAFVANFTPSFIKVGSGSLERNTTKEVLNCIRILQRVLPVVFEVEGESNSFELEVLWKKEESSASEEEGGSQSAPQFVIEDEDEEDNKPPESSQIPSQPSQVKEQLPSLAERLIDSLFELLFCCGFTLPAKVQVDHHKINYVIWEKGVGSTLDLGPNSMYDGNKTEVLRLLLVLLSRQIYVAPNSLFSKPSLYTLHFVQKTPRRYILTLLCSLLNTVMNAATPSDRTFGSVAGKLPYNHLVFKGEDPRSTLVGVCFQVLCVLLDFQSGSARDKVIDSADGTPLPTARTNAFRYFIMKLHRTQDFEFTFRGVLGILNQQVSSINNLLPGARKSVPYTPETILFLWKMLELNKKFRSYIVESDNAMDLLVYLFCYGLEIKDKPEQHGLCRALSYIIQTLSAEPTFGHKLLVPPKVQPPTKWIVPGTTADFMINAIYAMMANNSGVLNSPYPALIIALANSAPYFKNLTVTASSRLIQLFTSFSKPLFLLSDEGHPRLLFFMLEVFNSVIHHNPSENPNLLYGILSAHKIFEDLGTFTLARGLREIRRAQLAKEEQAMKPEDYGKDSTDSMDIGKEKMRPTVAIELNETRRGAVPISEDEHSHEPQEASNTSIQDATSQNSSTSALATTPSEKARGKMKERRSSSGDMTASLERMAAAGIGRNGFIPTQEWVTSWQRGLPLDVVMLFISELLPKVQASRKANSTSIVDLLSVTNLKNVLPQEPPLSPRRFTWSDASIIWLTSVIWGEIYVRAMTPLGIWNATNVRLFYVKHTQMQQRQITEAVSHVVGGLLRRNPDSPQPRRQ</sequence>
<dbReference type="OrthoDB" id="432953at2759"/>
<gene>
    <name evidence="2" type="ORF">AMATHDRAFT_56905</name>
</gene>
<accession>A0A2A9NPC3</accession>
<feature type="compositionally biased region" description="Low complexity" evidence="1">
    <location>
        <begin position="193"/>
        <end position="204"/>
    </location>
</feature>
<dbReference type="Proteomes" id="UP000242287">
    <property type="component" value="Unassembled WGS sequence"/>
</dbReference>
<dbReference type="Pfam" id="PF12722">
    <property type="entry name" value="Hid1"/>
    <property type="match status" value="1"/>
</dbReference>
<protein>
    <recommendedName>
        <fullName evidence="4">Dymeclin</fullName>
    </recommendedName>
</protein>
<feature type="compositionally biased region" description="Polar residues" evidence="1">
    <location>
        <begin position="707"/>
        <end position="731"/>
    </location>
</feature>
<dbReference type="InterPro" id="IPR026705">
    <property type="entry name" value="Hid-1/Ecm30"/>
</dbReference>
<reference evidence="2 3" key="1">
    <citation type="submission" date="2014-02" db="EMBL/GenBank/DDBJ databases">
        <title>Transposable element dynamics among asymbiotic and ectomycorrhizal Amanita fungi.</title>
        <authorList>
            <consortium name="DOE Joint Genome Institute"/>
            <person name="Hess J."/>
            <person name="Skrede I."/>
            <person name="Wolfe B."/>
            <person name="LaButti K."/>
            <person name="Ohm R.A."/>
            <person name="Grigoriev I.V."/>
            <person name="Pringle A."/>
        </authorList>
    </citation>
    <scope>NUCLEOTIDE SEQUENCE [LARGE SCALE GENOMIC DNA]</scope>
    <source>
        <strain evidence="2 3">SKay4041</strain>
    </source>
</reference>
<feature type="region of interest" description="Disordered" evidence="1">
    <location>
        <begin position="165"/>
        <end position="204"/>
    </location>
</feature>
<evidence type="ECO:0000313" key="2">
    <source>
        <dbReference type="EMBL" id="PFH52389.1"/>
    </source>
</evidence>
<organism evidence="2 3">
    <name type="scientific">Amanita thiersii Skay4041</name>
    <dbReference type="NCBI Taxonomy" id="703135"/>
    <lineage>
        <taxon>Eukaryota</taxon>
        <taxon>Fungi</taxon>
        <taxon>Dikarya</taxon>
        <taxon>Basidiomycota</taxon>
        <taxon>Agaricomycotina</taxon>
        <taxon>Agaricomycetes</taxon>
        <taxon>Agaricomycetidae</taxon>
        <taxon>Agaricales</taxon>
        <taxon>Pluteineae</taxon>
        <taxon>Amanitaceae</taxon>
        <taxon>Amanita</taxon>
    </lineage>
</organism>
<name>A0A2A9NPC3_9AGAR</name>